<dbReference type="EMBL" id="HG934468">
    <property type="protein sequence ID" value="CDN30171.1"/>
    <property type="molecule type" value="Genomic_DNA"/>
</dbReference>
<evidence type="ECO:0000313" key="2">
    <source>
        <dbReference type="EMBL" id="CDN30171.1"/>
    </source>
</evidence>
<sequence>MRFILLIIFIVEAATAQSFIKVAFWNVENLSRLSPPSKSEAIRRTIGELQPVVMGVCEVQNRSDLENILLVGYDCVHYNSPDSRGYDVALIYRDSLVKVLNSNTITAAGGLPTRDILVVEAELYEEHYKFVVVHLPSRRDNSLLIRKQRNMILNQIDSIARTARNVVVCGDFNTNPTQNLVSALYNASYQPYKKGKGSYAYRDIWQMYDQILVSRGLTSEDAKIFAKPYLITQTGRFRGYPAKNTPSDHLPVYIEISHERPKSPKSPSDVPPLPPPFYSPALPTQPQIALGNQPNFVGCFCGCRHTYGGAGGDFVVA</sequence>
<name>A0A060R5N8_9BACT</name>
<dbReference type="Gene3D" id="3.60.10.10">
    <property type="entry name" value="Endonuclease/exonuclease/phosphatase"/>
    <property type="match status" value="1"/>
</dbReference>
<dbReference type="STRING" id="1433126.BN938_0064"/>
<gene>
    <name evidence="2" type="ORF">BN938_0064</name>
</gene>
<dbReference type="AlphaFoldDB" id="A0A060R5N8"/>
<dbReference type="eggNOG" id="COG2374">
    <property type="taxonomic scope" value="Bacteria"/>
</dbReference>
<reference evidence="2 3" key="1">
    <citation type="journal article" date="2015" name="Genome Announc.">
        <title>Complete Genome Sequence of the Novel Leech Symbiont Mucinivorans hirudinis M3T.</title>
        <authorList>
            <person name="Nelson M.C."/>
            <person name="Bomar L."/>
            <person name="Graf J."/>
        </authorList>
    </citation>
    <scope>NUCLEOTIDE SEQUENCE [LARGE SCALE GENOMIC DNA]</scope>
    <source>
        <strain evidence="3">M3</strain>
    </source>
</reference>
<dbReference type="HOGENOM" id="CLU_876658_0_0_10"/>
<dbReference type="InterPro" id="IPR036691">
    <property type="entry name" value="Endo/exonu/phosph_ase_sf"/>
</dbReference>
<dbReference type="InterPro" id="IPR005135">
    <property type="entry name" value="Endo/exonuclease/phosphatase"/>
</dbReference>
<evidence type="ECO:0000313" key="3">
    <source>
        <dbReference type="Proteomes" id="UP000027616"/>
    </source>
</evidence>
<protein>
    <recommendedName>
        <fullName evidence="1">Endonuclease/exonuclease/phosphatase domain-containing protein</fullName>
    </recommendedName>
</protein>
<organism evidence="2 3">
    <name type="scientific">Mucinivorans hirudinis</name>
    <dbReference type="NCBI Taxonomy" id="1433126"/>
    <lineage>
        <taxon>Bacteria</taxon>
        <taxon>Pseudomonadati</taxon>
        <taxon>Bacteroidota</taxon>
        <taxon>Bacteroidia</taxon>
        <taxon>Bacteroidales</taxon>
        <taxon>Rikenellaceae</taxon>
        <taxon>Mucinivorans</taxon>
    </lineage>
</organism>
<accession>A0A060R5N8</accession>
<dbReference type="SUPFAM" id="SSF56219">
    <property type="entry name" value="DNase I-like"/>
    <property type="match status" value="1"/>
</dbReference>
<dbReference type="Pfam" id="PF19580">
    <property type="entry name" value="Exo_endo_phos_3"/>
    <property type="match status" value="1"/>
</dbReference>
<keyword evidence="3" id="KW-1185">Reference proteome</keyword>
<evidence type="ECO:0000259" key="1">
    <source>
        <dbReference type="Pfam" id="PF19580"/>
    </source>
</evidence>
<dbReference type="OrthoDB" id="9802724at2"/>
<feature type="domain" description="Endonuclease/exonuclease/phosphatase" evidence="1">
    <location>
        <begin position="42"/>
        <end position="257"/>
    </location>
</feature>
<dbReference type="Proteomes" id="UP000027616">
    <property type="component" value="Chromosome I"/>
</dbReference>
<dbReference type="PANTHER" id="PTHR42834:SF1">
    <property type="entry name" value="ENDONUCLEASE_EXONUCLEASE_PHOSPHATASE FAMILY PROTEIN (AFU_ORTHOLOGUE AFUA_3G09210)"/>
    <property type="match status" value="1"/>
</dbReference>
<proteinExistence type="predicted"/>
<dbReference type="PANTHER" id="PTHR42834">
    <property type="entry name" value="ENDONUCLEASE/EXONUCLEASE/PHOSPHATASE FAMILY PROTEIN (AFU_ORTHOLOGUE AFUA_3G09210)"/>
    <property type="match status" value="1"/>
</dbReference>
<dbReference type="KEGG" id="rbc:BN938_0064"/>
<dbReference type="GO" id="GO:0003824">
    <property type="term" value="F:catalytic activity"/>
    <property type="evidence" value="ECO:0007669"/>
    <property type="project" value="InterPro"/>
</dbReference>